<evidence type="ECO:0000256" key="1">
    <source>
        <dbReference type="SAM" id="MobiDB-lite"/>
    </source>
</evidence>
<gene>
    <name evidence="2" type="ORF">AOE01nite_30590</name>
</gene>
<feature type="region of interest" description="Disordered" evidence="1">
    <location>
        <begin position="34"/>
        <end position="53"/>
    </location>
</feature>
<keyword evidence="3" id="KW-1185">Reference proteome</keyword>
<protein>
    <submittedName>
        <fullName evidence="2">Uncharacterized protein</fullName>
    </submittedName>
</protein>
<name>A0A511XPG5_9PROT</name>
<evidence type="ECO:0000313" key="3">
    <source>
        <dbReference type="Proteomes" id="UP000321746"/>
    </source>
</evidence>
<dbReference type="Proteomes" id="UP000321746">
    <property type="component" value="Unassembled WGS sequence"/>
</dbReference>
<proteinExistence type="predicted"/>
<dbReference type="EMBL" id="BJYG01000056">
    <property type="protein sequence ID" value="GEN64835.1"/>
    <property type="molecule type" value="Genomic_DNA"/>
</dbReference>
<reference evidence="2 3" key="1">
    <citation type="submission" date="2019-07" db="EMBL/GenBank/DDBJ databases">
        <title>Whole genome shotgun sequence of Acetobacter oeni NBRC 105207.</title>
        <authorList>
            <person name="Hosoyama A."/>
            <person name="Uohara A."/>
            <person name="Ohji S."/>
            <person name="Ichikawa N."/>
        </authorList>
    </citation>
    <scope>NUCLEOTIDE SEQUENCE [LARGE SCALE GENOMIC DNA]</scope>
    <source>
        <strain evidence="2 3">NBRC 105207</strain>
    </source>
</reference>
<organism evidence="2 3">
    <name type="scientific">Acetobacter oeni</name>
    <dbReference type="NCBI Taxonomy" id="304077"/>
    <lineage>
        <taxon>Bacteria</taxon>
        <taxon>Pseudomonadati</taxon>
        <taxon>Pseudomonadota</taxon>
        <taxon>Alphaproteobacteria</taxon>
        <taxon>Acetobacterales</taxon>
        <taxon>Acetobacteraceae</taxon>
        <taxon>Acetobacter</taxon>
    </lineage>
</organism>
<comment type="caution">
    <text evidence="2">The sequence shown here is derived from an EMBL/GenBank/DDBJ whole genome shotgun (WGS) entry which is preliminary data.</text>
</comment>
<sequence>MGAMEKVETPTPGPALCGGIGGAGFPVGVEHAGEADGCKKDRHSPGAAETAGREVDGADITQAALYDGPSPEGLAVAGYGVFAVCAAVDIIGEEARETTARFC</sequence>
<accession>A0A511XPG5</accession>
<evidence type="ECO:0000313" key="2">
    <source>
        <dbReference type="EMBL" id="GEN64835.1"/>
    </source>
</evidence>
<dbReference type="AlphaFoldDB" id="A0A511XPG5"/>